<dbReference type="AlphaFoldDB" id="A0A9D4H3R2"/>
<gene>
    <name evidence="2" type="ORF">DPMN_128357</name>
</gene>
<protein>
    <submittedName>
        <fullName evidence="2">Uncharacterized protein</fullName>
    </submittedName>
</protein>
<sequence>MTSVLQDSSAPHPLHGAENERIHWEHDNCSRWSTMPPGDRQTTKDGYVLKRHRYYSVCIAELQDTLEEFCRRGQQKS</sequence>
<evidence type="ECO:0000313" key="2">
    <source>
        <dbReference type="EMBL" id="KAH3826451.1"/>
    </source>
</evidence>
<accession>A0A9D4H3R2</accession>
<feature type="region of interest" description="Disordered" evidence="1">
    <location>
        <begin position="1"/>
        <end position="20"/>
    </location>
</feature>
<evidence type="ECO:0000256" key="1">
    <source>
        <dbReference type="SAM" id="MobiDB-lite"/>
    </source>
</evidence>
<organism evidence="2 3">
    <name type="scientific">Dreissena polymorpha</name>
    <name type="common">Zebra mussel</name>
    <name type="synonym">Mytilus polymorpha</name>
    <dbReference type="NCBI Taxonomy" id="45954"/>
    <lineage>
        <taxon>Eukaryota</taxon>
        <taxon>Metazoa</taxon>
        <taxon>Spiralia</taxon>
        <taxon>Lophotrochozoa</taxon>
        <taxon>Mollusca</taxon>
        <taxon>Bivalvia</taxon>
        <taxon>Autobranchia</taxon>
        <taxon>Heteroconchia</taxon>
        <taxon>Euheterodonta</taxon>
        <taxon>Imparidentia</taxon>
        <taxon>Neoheterodontei</taxon>
        <taxon>Myida</taxon>
        <taxon>Dreissenoidea</taxon>
        <taxon>Dreissenidae</taxon>
        <taxon>Dreissena</taxon>
    </lineage>
</organism>
<dbReference type="EMBL" id="JAIWYP010000005">
    <property type="protein sequence ID" value="KAH3826451.1"/>
    <property type="molecule type" value="Genomic_DNA"/>
</dbReference>
<comment type="caution">
    <text evidence="2">The sequence shown here is derived from an EMBL/GenBank/DDBJ whole genome shotgun (WGS) entry which is preliminary data.</text>
</comment>
<keyword evidence="3" id="KW-1185">Reference proteome</keyword>
<dbReference type="Proteomes" id="UP000828390">
    <property type="component" value="Unassembled WGS sequence"/>
</dbReference>
<reference evidence="2" key="2">
    <citation type="submission" date="2020-11" db="EMBL/GenBank/DDBJ databases">
        <authorList>
            <person name="McCartney M.A."/>
            <person name="Auch B."/>
            <person name="Kono T."/>
            <person name="Mallez S."/>
            <person name="Becker A."/>
            <person name="Gohl D.M."/>
            <person name="Silverstein K.A.T."/>
            <person name="Koren S."/>
            <person name="Bechman K.B."/>
            <person name="Herman A."/>
            <person name="Abrahante J.E."/>
            <person name="Garbe J."/>
        </authorList>
    </citation>
    <scope>NUCLEOTIDE SEQUENCE</scope>
    <source>
        <strain evidence="2">Duluth1</strain>
        <tissue evidence="2">Whole animal</tissue>
    </source>
</reference>
<name>A0A9D4H3R2_DREPO</name>
<proteinExistence type="predicted"/>
<reference evidence="2" key="1">
    <citation type="journal article" date="2019" name="bioRxiv">
        <title>The Genome of the Zebra Mussel, Dreissena polymorpha: A Resource for Invasive Species Research.</title>
        <authorList>
            <person name="McCartney M.A."/>
            <person name="Auch B."/>
            <person name="Kono T."/>
            <person name="Mallez S."/>
            <person name="Zhang Y."/>
            <person name="Obille A."/>
            <person name="Becker A."/>
            <person name="Abrahante J.E."/>
            <person name="Garbe J."/>
            <person name="Badalamenti J.P."/>
            <person name="Herman A."/>
            <person name="Mangelson H."/>
            <person name="Liachko I."/>
            <person name="Sullivan S."/>
            <person name="Sone E.D."/>
            <person name="Koren S."/>
            <person name="Silverstein K.A.T."/>
            <person name="Beckman K.B."/>
            <person name="Gohl D.M."/>
        </authorList>
    </citation>
    <scope>NUCLEOTIDE SEQUENCE</scope>
    <source>
        <strain evidence="2">Duluth1</strain>
        <tissue evidence="2">Whole animal</tissue>
    </source>
</reference>
<evidence type="ECO:0000313" key="3">
    <source>
        <dbReference type="Proteomes" id="UP000828390"/>
    </source>
</evidence>